<dbReference type="SMART" id="SM00530">
    <property type="entry name" value="HTH_XRE"/>
    <property type="match status" value="1"/>
</dbReference>
<gene>
    <name evidence="2" type="ORF">I6N95_15530</name>
</gene>
<dbReference type="CDD" id="cd00093">
    <property type="entry name" value="HTH_XRE"/>
    <property type="match status" value="1"/>
</dbReference>
<dbReference type="InterPro" id="IPR053163">
    <property type="entry name" value="HTH-type_regulator_Rgg"/>
</dbReference>
<dbReference type="Proteomes" id="UP000674938">
    <property type="component" value="Unassembled WGS sequence"/>
</dbReference>
<dbReference type="InterPro" id="IPR010982">
    <property type="entry name" value="Lambda_DNA-bd_dom_sf"/>
</dbReference>
<dbReference type="InterPro" id="IPR001387">
    <property type="entry name" value="Cro/C1-type_HTH"/>
</dbReference>
<comment type="caution">
    <text evidence="2">The sequence shown here is derived from an EMBL/GenBank/DDBJ whole genome shotgun (WGS) entry which is preliminary data.</text>
</comment>
<feature type="domain" description="HTH cro/C1-type" evidence="1">
    <location>
        <begin position="11"/>
        <end position="66"/>
    </location>
</feature>
<dbReference type="PROSITE" id="PS50943">
    <property type="entry name" value="HTH_CROC1"/>
    <property type="match status" value="1"/>
</dbReference>
<sequence>MNVKVEIGKKIKLLRKKKKLTREAFCEDEAELTVRQLLRIESGQSLPSLPKIQFISKQLNVPISHLIDEEYSILPHRYIEIKNSIIKTSIYGERDRIQSLEASFDELFSDYYDNLPEDEQLFVDLQQAKMDIHFNADDLFWRSIIEDYIAQLFVKKLYNENDLILIEVYLHYRFDKEYLPEKIYPLIETAIEQINFYLDSDALLLLRILICAMSLFETHKDYTLFEICLRTANFIMTKHQDYKKKPIVLMLEGKFILFSKKDSEAGIKMYQSGSTFARMIDDEFLAKKIEEELQQDLEKVKLL</sequence>
<name>A0A940PCS7_9ENTE</name>
<dbReference type="InterPro" id="IPR040799">
    <property type="entry name" value="ComR_TPR"/>
</dbReference>
<dbReference type="RefSeq" id="WP_209529604.1">
    <property type="nucleotide sequence ID" value="NZ_JAEEGA010000010.1"/>
</dbReference>
<dbReference type="SUPFAM" id="SSF47413">
    <property type="entry name" value="lambda repressor-like DNA-binding domains"/>
    <property type="match status" value="1"/>
</dbReference>
<proteinExistence type="predicted"/>
<evidence type="ECO:0000259" key="1">
    <source>
        <dbReference type="PROSITE" id="PS50943"/>
    </source>
</evidence>
<organism evidence="2 3">
    <name type="scientific">Vagococcus allomyrinae</name>
    <dbReference type="NCBI Taxonomy" id="2794353"/>
    <lineage>
        <taxon>Bacteria</taxon>
        <taxon>Bacillati</taxon>
        <taxon>Bacillota</taxon>
        <taxon>Bacilli</taxon>
        <taxon>Lactobacillales</taxon>
        <taxon>Enterococcaceae</taxon>
        <taxon>Vagococcus</taxon>
    </lineage>
</organism>
<evidence type="ECO:0000313" key="3">
    <source>
        <dbReference type="Proteomes" id="UP000674938"/>
    </source>
</evidence>
<accession>A0A940PCS7</accession>
<protein>
    <submittedName>
        <fullName evidence="2">Helix-turn-helix domain-containing protein</fullName>
    </submittedName>
</protein>
<reference evidence="2" key="1">
    <citation type="submission" date="2020-12" db="EMBL/GenBank/DDBJ databases">
        <title>Vagococcus allomyrinae sp. nov. and Enterococcus lavae sp. nov., isolated from the larvae of Allomyrina dichotoma.</title>
        <authorList>
            <person name="Lee S.D."/>
        </authorList>
    </citation>
    <scope>NUCLEOTIDE SEQUENCE</scope>
    <source>
        <strain evidence="2">BWB3-3</strain>
    </source>
</reference>
<evidence type="ECO:0000313" key="2">
    <source>
        <dbReference type="EMBL" id="MBP1042430.1"/>
    </source>
</evidence>
<dbReference type="AlphaFoldDB" id="A0A940PCS7"/>
<dbReference type="PANTHER" id="PTHR37038">
    <property type="entry name" value="TRANSCRIPTIONAL REGULATOR-RELATED"/>
    <property type="match status" value="1"/>
</dbReference>
<dbReference type="Gene3D" id="1.10.260.40">
    <property type="entry name" value="lambda repressor-like DNA-binding domains"/>
    <property type="match status" value="1"/>
</dbReference>
<dbReference type="EMBL" id="JAEEGA010000010">
    <property type="protein sequence ID" value="MBP1042430.1"/>
    <property type="molecule type" value="Genomic_DNA"/>
</dbReference>
<dbReference type="Pfam" id="PF18710">
    <property type="entry name" value="ComR_TPR"/>
    <property type="match status" value="1"/>
</dbReference>
<keyword evidence="3" id="KW-1185">Reference proteome</keyword>
<dbReference type="Pfam" id="PF01381">
    <property type="entry name" value="HTH_3"/>
    <property type="match status" value="1"/>
</dbReference>
<dbReference type="GO" id="GO:0003677">
    <property type="term" value="F:DNA binding"/>
    <property type="evidence" value="ECO:0007669"/>
    <property type="project" value="InterPro"/>
</dbReference>